<protein>
    <submittedName>
        <fullName evidence="1">Uncharacterized protein</fullName>
    </submittedName>
</protein>
<dbReference type="Proteomes" id="UP000265566">
    <property type="component" value="Chromosome 2"/>
</dbReference>
<dbReference type="AlphaFoldDB" id="A0A396JAV4"/>
<dbReference type="Gramene" id="rna9411">
    <property type="protein sequence ID" value="RHN73585.1"/>
    <property type="gene ID" value="gene9411"/>
</dbReference>
<sequence length="56" mass="6408">MLHAIQVLRIILEVVFRQLGRILYILGRRALKIVKIPSKVIPVKIATSFNVKINTI</sequence>
<evidence type="ECO:0000313" key="1">
    <source>
        <dbReference type="EMBL" id="RHN73585.1"/>
    </source>
</evidence>
<organism evidence="1">
    <name type="scientific">Medicago truncatula</name>
    <name type="common">Barrel medic</name>
    <name type="synonym">Medicago tribuloides</name>
    <dbReference type="NCBI Taxonomy" id="3880"/>
    <lineage>
        <taxon>Eukaryota</taxon>
        <taxon>Viridiplantae</taxon>
        <taxon>Streptophyta</taxon>
        <taxon>Embryophyta</taxon>
        <taxon>Tracheophyta</taxon>
        <taxon>Spermatophyta</taxon>
        <taxon>Magnoliopsida</taxon>
        <taxon>eudicotyledons</taxon>
        <taxon>Gunneridae</taxon>
        <taxon>Pentapetalae</taxon>
        <taxon>rosids</taxon>
        <taxon>fabids</taxon>
        <taxon>Fabales</taxon>
        <taxon>Fabaceae</taxon>
        <taxon>Papilionoideae</taxon>
        <taxon>50 kb inversion clade</taxon>
        <taxon>NPAAA clade</taxon>
        <taxon>Hologalegina</taxon>
        <taxon>IRL clade</taxon>
        <taxon>Trifolieae</taxon>
        <taxon>Medicago</taxon>
    </lineage>
</organism>
<reference evidence="1" key="1">
    <citation type="journal article" date="2018" name="Nat. Plants">
        <title>Whole-genome landscape of Medicago truncatula symbiotic genes.</title>
        <authorList>
            <person name="Pecrix Y."/>
            <person name="Gamas P."/>
            <person name="Carrere S."/>
        </authorList>
    </citation>
    <scope>NUCLEOTIDE SEQUENCE</scope>
    <source>
        <tissue evidence="1">Leaves</tissue>
    </source>
</reference>
<gene>
    <name evidence="1" type="ORF">MtrunA17_Chr2g0300071</name>
</gene>
<accession>A0A396JAV4</accession>
<proteinExistence type="predicted"/>
<dbReference type="EMBL" id="PSQE01000002">
    <property type="protein sequence ID" value="RHN73585.1"/>
    <property type="molecule type" value="Genomic_DNA"/>
</dbReference>
<name>A0A396JAV4_MEDTR</name>
<comment type="caution">
    <text evidence="1">The sequence shown here is derived from an EMBL/GenBank/DDBJ whole genome shotgun (WGS) entry which is preliminary data.</text>
</comment>